<evidence type="ECO:0000256" key="2">
    <source>
        <dbReference type="ARBA" id="ARBA00001974"/>
    </source>
</evidence>
<dbReference type="PANTHER" id="PTHR19384">
    <property type="entry name" value="NITRIC OXIDE SYNTHASE-RELATED"/>
    <property type="match status" value="1"/>
</dbReference>
<dbReference type="AlphaFoldDB" id="A0A9K3CQM7"/>
<dbReference type="InterPro" id="IPR003097">
    <property type="entry name" value="CysJ-like_FAD-binding"/>
</dbReference>
<evidence type="ECO:0000313" key="14">
    <source>
        <dbReference type="Proteomes" id="UP000265618"/>
    </source>
</evidence>
<dbReference type="SUPFAM" id="SSF53920">
    <property type="entry name" value="Fe-only hydrogenase"/>
    <property type="match status" value="1"/>
</dbReference>
<dbReference type="InterPro" id="IPR029039">
    <property type="entry name" value="Flavoprotein-like_sf"/>
</dbReference>
<dbReference type="InterPro" id="IPR017938">
    <property type="entry name" value="Riboflavin_synthase-like_b-brl"/>
</dbReference>
<feature type="domain" description="Flavodoxin-like" evidence="9">
    <location>
        <begin position="274"/>
        <end position="420"/>
    </location>
</feature>
<dbReference type="Pfam" id="PF00667">
    <property type="entry name" value="FAD_binding_1"/>
    <property type="match status" value="1"/>
</dbReference>
<dbReference type="Gene3D" id="3.40.50.360">
    <property type="match status" value="1"/>
</dbReference>
<dbReference type="PRINTS" id="PR00371">
    <property type="entry name" value="FPNCR"/>
</dbReference>
<evidence type="ECO:0000256" key="8">
    <source>
        <dbReference type="ARBA" id="ARBA00023002"/>
    </source>
</evidence>
<dbReference type="InterPro" id="IPR001433">
    <property type="entry name" value="OxRdtase_FAD/NAD-bd"/>
</dbReference>
<dbReference type="GO" id="GO:0050660">
    <property type="term" value="F:flavin adenine dinucleotide binding"/>
    <property type="evidence" value="ECO:0007669"/>
    <property type="project" value="TreeGrafter"/>
</dbReference>
<dbReference type="Gene3D" id="1.20.990.10">
    <property type="entry name" value="NADPH-cytochrome p450 Reductase, Chain A, domain 3"/>
    <property type="match status" value="1"/>
</dbReference>
<evidence type="ECO:0000256" key="3">
    <source>
        <dbReference type="ARBA" id="ARBA00006596"/>
    </source>
</evidence>
<dbReference type="Proteomes" id="UP000265618">
    <property type="component" value="Unassembled WGS sequence"/>
</dbReference>
<dbReference type="EMBL" id="BDIP01000215">
    <property type="protein sequence ID" value="GIQ80660.1"/>
    <property type="molecule type" value="Genomic_DNA"/>
</dbReference>
<evidence type="ECO:0000313" key="13">
    <source>
        <dbReference type="EMBL" id="GIQ80660.1"/>
    </source>
</evidence>
<dbReference type="SUPFAM" id="SSF63380">
    <property type="entry name" value="Riboflavin synthase domain-like"/>
    <property type="match status" value="1"/>
</dbReference>
<reference evidence="13 14" key="2">
    <citation type="journal article" date="2018" name="PLoS ONE">
        <title>The draft genome of Kipferlia bialata reveals reductive genome evolution in fornicate parasites.</title>
        <authorList>
            <person name="Tanifuji G."/>
            <person name="Takabayashi S."/>
            <person name="Kume K."/>
            <person name="Takagi M."/>
            <person name="Nakayama T."/>
            <person name="Kamikawa R."/>
            <person name="Inagaki Y."/>
            <person name="Hashimoto T."/>
        </authorList>
    </citation>
    <scope>NUCLEOTIDE SEQUENCE [LARGE SCALE GENOMIC DNA]</scope>
    <source>
        <strain evidence="13">NY0173</strain>
    </source>
</reference>
<dbReference type="SUPFAM" id="SSF52218">
    <property type="entry name" value="Flavoproteins"/>
    <property type="match status" value="1"/>
</dbReference>
<dbReference type="Gene3D" id="4.10.260.20">
    <property type="entry name" value="Iron hydrogenase, small subunit"/>
    <property type="match status" value="1"/>
</dbReference>
<dbReference type="SMART" id="SM00902">
    <property type="entry name" value="Fe_hyd_SSU"/>
    <property type="match status" value="1"/>
</dbReference>
<dbReference type="PROSITE" id="PS51384">
    <property type="entry name" value="FAD_FR"/>
    <property type="match status" value="1"/>
</dbReference>
<comment type="cofactor">
    <cofactor evidence="1">
        <name>FMN</name>
        <dbReference type="ChEBI" id="CHEBI:58210"/>
    </cofactor>
</comment>
<evidence type="ECO:0000256" key="6">
    <source>
        <dbReference type="ARBA" id="ARBA00022827"/>
    </source>
</evidence>
<evidence type="ECO:0000313" key="11">
    <source>
        <dbReference type="EMBL" id="GIQ79514.1"/>
    </source>
</evidence>
<dbReference type="EMBL" id="BDIP01000018">
    <property type="protein sequence ID" value="GIQ79514.1"/>
    <property type="molecule type" value="Genomic_DNA"/>
</dbReference>
<dbReference type="InterPro" id="IPR003149">
    <property type="entry name" value="Fe_hydrogenase_ssu"/>
</dbReference>
<dbReference type="PRINTS" id="PR00369">
    <property type="entry name" value="FLAVODOXIN"/>
</dbReference>
<protein>
    <submittedName>
        <fullName evidence="13">Flavodoxin</fullName>
    </submittedName>
</protein>
<dbReference type="SUPFAM" id="SSF52343">
    <property type="entry name" value="Ferredoxin reductase-like, C-terminal NADP-linked domain"/>
    <property type="match status" value="1"/>
</dbReference>
<comment type="caution">
    <text evidence="13">The sequence shown here is derived from an EMBL/GenBank/DDBJ whole genome shotgun (WGS) entry which is preliminary data.</text>
</comment>
<dbReference type="EMBL" id="BDIP01000195">
    <property type="protein sequence ID" value="GIQ80565.1"/>
    <property type="molecule type" value="Genomic_DNA"/>
</dbReference>
<dbReference type="Gene3D" id="3.40.50.80">
    <property type="entry name" value="Nucleotide-binding domain of ferredoxin-NADP reductase (FNR) module"/>
    <property type="match status" value="1"/>
</dbReference>
<dbReference type="InterPro" id="IPR009016">
    <property type="entry name" value="Fe_hydrogenase"/>
</dbReference>
<comment type="cofactor">
    <cofactor evidence="2">
        <name>FAD</name>
        <dbReference type="ChEBI" id="CHEBI:57692"/>
    </cofactor>
</comment>
<comment type="similarity">
    <text evidence="3">Belongs to the NARF family.</text>
</comment>
<dbReference type="Gene3D" id="3.40.50.1780">
    <property type="match status" value="1"/>
</dbReference>
<dbReference type="GO" id="GO:0005829">
    <property type="term" value="C:cytosol"/>
    <property type="evidence" value="ECO:0007669"/>
    <property type="project" value="TreeGrafter"/>
</dbReference>
<keyword evidence="7" id="KW-0521">NADP</keyword>
<sequence>MMGALIKSYYAKKLGVAPSQIFSCSVMPCTAKKQEIARAQLSTDGVADIDAVITTRELGKLVRKHHIVFNQLPESKFDCPLGSGTGAAIIFGATGGVMEAALRTAYELASGTPLPVLNYAPVRGFDGIKEAMVEVPLPTGEKKTLRIAVASGIKYAQKLLDGIRAGEKEYHFVEVMACPGGCIGGGGQPRSLNPNILQKRTEAIYNIDERSTLRRSHENPDIAQLYKEFLEKPLSHKSHELLHTHYSDRSGIVFRPTEDEEDDSPSTNVEGTPLTIVYATQTGNSKEIAKRIASEAKNKDVEFAVTLKPIEKINPETLIKSGLLVYVTSTFGMGEHPDNAANFWEWLESSDHAENLFENTRVGVFGIGSSSYPMFCQAAIEVDDRMKALGAKSLVPLGMGDELHPEKYEGALGPWMEQLWDALGAADAGGCQIPEPKFTCVRTASMQMPPPPPPKFQYVRLSHSEKITPNGVPRDAYKFHFELENTTLTYETGFHISILARAPTDVVDTLCKRLSIDPEMVITVRGNGDTEVPPGLSRSLTVREVFGLYLDVCGPITKSFLKSLIPFTTDRSERERLLHLTAKEGKDEFAEQFVAESVRYHEVFDMFKSVSVSLDYLIEMIPGNNPRLYSIASSHMMHPEQIQLVIGIVDWKTAKGTMRYGQCTRYLKDLNVFENPMVAVQIKSSPLQPPSDPMVPITCVGLGSGIAPFRSFMQHREALYNRGIMQGKCTIYFGCRRRNEDALCIDEFEKWEKMGLCDYVTAFSREQAKKVYVTHRMRENPERVWNSLGAVDGFFGYCGPAGRTPEDIVSIIKDSMVTAGGLTADGAQKRYDELCDKGLVVIEAW</sequence>
<keyword evidence="4" id="KW-0285">Flavoprotein</keyword>
<dbReference type="OrthoDB" id="10249365at2759"/>
<dbReference type="PROSITE" id="PS50902">
    <property type="entry name" value="FLAVODOXIN_LIKE"/>
    <property type="match status" value="1"/>
</dbReference>
<dbReference type="InterPro" id="IPR004108">
    <property type="entry name" value="Fe_hydrogenase_lsu_C"/>
</dbReference>
<keyword evidence="14" id="KW-1185">Reference proteome</keyword>
<dbReference type="Pfam" id="PF00175">
    <property type="entry name" value="NAD_binding_1"/>
    <property type="match status" value="1"/>
</dbReference>
<evidence type="ECO:0000256" key="5">
    <source>
        <dbReference type="ARBA" id="ARBA00022643"/>
    </source>
</evidence>
<evidence type="ECO:0000259" key="9">
    <source>
        <dbReference type="PROSITE" id="PS50902"/>
    </source>
</evidence>
<dbReference type="InterPro" id="IPR001709">
    <property type="entry name" value="Flavoprot_Pyr_Nucl_cyt_Rdtase"/>
</dbReference>
<dbReference type="InterPro" id="IPR001094">
    <property type="entry name" value="Flavdoxin-like"/>
</dbReference>
<dbReference type="InterPro" id="IPR036991">
    <property type="entry name" value="Fe_hydrogenase_ssu_sf"/>
</dbReference>
<evidence type="ECO:0000259" key="10">
    <source>
        <dbReference type="PROSITE" id="PS51384"/>
    </source>
</evidence>
<dbReference type="PANTHER" id="PTHR19384:SF109">
    <property type="entry name" value="SULFITE REDUCTASE [NADPH] FLAVOPROTEIN COMPONENT"/>
    <property type="match status" value="1"/>
</dbReference>
<dbReference type="InterPro" id="IPR017927">
    <property type="entry name" value="FAD-bd_FR_type"/>
</dbReference>
<dbReference type="GO" id="GO:0010181">
    <property type="term" value="F:FMN binding"/>
    <property type="evidence" value="ECO:0007669"/>
    <property type="project" value="InterPro"/>
</dbReference>
<dbReference type="FunFam" id="4.10.260.20:FF:000001">
    <property type="entry name" value="NADP-reducing hydrogenase subunit HndD"/>
    <property type="match status" value="1"/>
</dbReference>
<dbReference type="InterPro" id="IPR023173">
    <property type="entry name" value="NADPH_Cyt_P450_Rdtase_alpha"/>
</dbReference>
<evidence type="ECO:0000256" key="1">
    <source>
        <dbReference type="ARBA" id="ARBA00001917"/>
    </source>
</evidence>
<feature type="domain" description="FAD-binding FR-type" evidence="10">
    <location>
        <begin position="454"/>
        <end position="696"/>
    </location>
</feature>
<keyword evidence="5" id="KW-0288">FMN</keyword>
<evidence type="ECO:0000256" key="7">
    <source>
        <dbReference type="ARBA" id="ARBA00022857"/>
    </source>
</evidence>
<accession>A0A9K3CQM7</accession>
<organism evidence="13 14">
    <name type="scientific">Kipferlia bialata</name>
    <dbReference type="NCBI Taxonomy" id="797122"/>
    <lineage>
        <taxon>Eukaryota</taxon>
        <taxon>Metamonada</taxon>
        <taxon>Carpediemonas-like organisms</taxon>
        <taxon>Kipferlia</taxon>
    </lineage>
</organism>
<evidence type="ECO:0000256" key="4">
    <source>
        <dbReference type="ARBA" id="ARBA00022630"/>
    </source>
</evidence>
<evidence type="ECO:0000313" key="12">
    <source>
        <dbReference type="EMBL" id="GIQ80565.1"/>
    </source>
</evidence>
<name>A0A9K3CQM7_9EUKA</name>
<dbReference type="InterPro" id="IPR039261">
    <property type="entry name" value="FNR_nucleotide-bd"/>
</dbReference>
<dbReference type="GO" id="GO:0004783">
    <property type="term" value="F:sulfite reductase (NADPH) activity"/>
    <property type="evidence" value="ECO:0007669"/>
    <property type="project" value="TreeGrafter"/>
</dbReference>
<dbReference type="Gene3D" id="2.40.30.10">
    <property type="entry name" value="Translation factors"/>
    <property type="match status" value="1"/>
</dbReference>
<gene>
    <name evidence="11" type="ORF">KIPB_000166</name>
    <name evidence="12" type="ORF">KIPB_001390</name>
    <name evidence="13" type="ORF">KIPB_001491</name>
</gene>
<dbReference type="Pfam" id="PF02256">
    <property type="entry name" value="Fe_hyd_SSU"/>
    <property type="match status" value="1"/>
</dbReference>
<keyword evidence="6" id="KW-0274">FAD</keyword>
<keyword evidence="8" id="KW-0560">Oxidoreductase</keyword>
<dbReference type="InterPro" id="IPR008254">
    <property type="entry name" value="Flavodoxin/NO_synth"/>
</dbReference>
<reference evidence="13" key="1">
    <citation type="submission" date="2016-10" db="EMBL/GenBank/DDBJ databases">
        <authorList>
            <person name="Tanifuji G."/>
            <person name="Kume K."/>
            <person name="Nakayama T."/>
            <person name="Takabayashi S."/>
            <person name="Hashimoto T."/>
        </authorList>
    </citation>
    <scope>NUCLEOTIDE SEQUENCE</scope>
    <source>
        <strain evidence="13">NY0173</strain>
    </source>
</reference>
<proteinExistence type="inferred from homology"/>
<dbReference type="Pfam" id="PF02906">
    <property type="entry name" value="Fe_hyd_lg_C"/>
    <property type="match status" value="1"/>
</dbReference>
<dbReference type="Pfam" id="PF00258">
    <property type="entry name" value="Flavodoxin_1"/>
    <property type="match status" value="1"/>
</dbReference>